<dbReference type="Proteomes" id="UP000004756">
    <property type="component" value="Unassembled WGS sequence"/>
</dbReference>
<dbReference type="EMBL" id="ACCJ01000008">
    <property type="protein sequence ID" value="EEG57725.1"/>
    <property type="molecule type" value="Genomic_DNA"/>
</dbReference>
<accession>C0CT47</accession>
<comment type="caution">
    <text evidence="1">The sequence shown here is derived from an EMBL/GenBank/DDBJ whole genome shotgun (WGS) entry which is preliminary data.</text>
</comment>
<organism evidence="1 2">
    <name type="scientific">[Clostridium] asparagiforme DSM 15981</name>
    <dbReference type="NCBI Taxonomy" id="518636"/>
    <lineage>
        <taxon>Bacteria</taxon>
        <taxon>Bacillati</taxon>
        <taxon>Bacillota</taxon>
        <taxon>Clostridia</taxon>
        <taxon>Lachnospirales</taxon>
        <taxon>Lachnospiraceae</taxon>
        <taxon>Enterocloster</taxon>
    </lineage>
</organism>
<dbReference type="RefSeq" id="WP_007705246.1">
    <property type="nucleotide sequence ID" value="NZ_CP102272.1"/>
</dbReference>
<dbReference type="AlphaFoldDB" id="C0CT47"/>
<protein>
    <submittedName>
        <fullName evidence="1">Uncharacterized protein</fullName>
    </submittedName>
</protein>
<keyword evidence="2" id="KW-1185">Reference proteome</keyword>
<dbReference type="HOGENOM" id="CLU_2045551_0_0_9"/>
<reference evidence="1 2" key="1">
    <citation type="submission" date="2009-02" db="EMBL/GenBank/DDBJ databases">
        <title>Draft genome sequence of Clostridium asparagiforme (DSM 15981).</title>
        <authorList>
            <person name="Sudarsanam P."/>
            <person name="Ley R."/>
            <person name="Guruge J."/>
            <person name="Turnbaugh P.J."/>
            <person name="Mahowald M."/>
            <person name="Liep D."/>
            <person name="Gordon J."/>
        </authorList>
    </citation>
    <scope>NUCLEOTIDE SEQUENCE [LARGE SCALE GENOMIC DNA]</scope>
    <source>
        <strain evidence="1 2">DSM 15981</strain>
    </source>
</reference>
<name>C0CT47_9FIRM</name>
<evidence type="ECO:0000313" key="2">
    <source>
        <dbReference type="Proteomes" id="UP000004756"/>
    </source>
</evidence>
<proteinExistence type="predicted"/>
<gene>
    <name evidence="1" type="ORF">CLOSTASPAR_00143</name>
</gene>
<evidence type="ECO:0000313" key="1">
    <source>
        <dbReference type="EMBL" id="EEG57725.1"/>
    </source>
</evidence>
<sequence>MTKKFALPSVSKQLTKEKTTLPFNGSAVTEKSFSFSFTCFDRTHELFNLGDHTTEGVISGKWFPDLFDCLKSVSNKTIVELKASLHDLHPIIWSKTNTNAPAHSGQCDYWQFRINKSKDG</sequence>